<sequence>MGTPAFSIPTLNTLIESPHNLKCVYTQPAKPSGRGLRKQFSHIHKVSNDRGINIRTPKIISDDNEFIFLQACDLDIIIVVAYGLILPSEILLLPKYGCLNIHASILPRWRGAAPIQRAIMEGDEETGISYMLMEEGLDSGPVLKIMKTEIRTNDDYGLVHDRLSNMASESILQVLEEYTTGKIKPKEQSGNGAIYANKIQKSEAKINWNHDAESIKFLINAMSPVPGAWTLTKDGKRLKILNATVEGTEGNEGIVLDKLVIGCGKKSLRIIEVQPEGKKVMPIEEFLKGYEVKVGSKMFN</sequence>
<dbReference type="AlphaFoldDB" id="A0A381XGX6"/>
<dbReference type="Pfam" id="PF00551">
    <property type="entry name" value="Formyl_trans_N"/>
    <property type="match status" value="1"/>
</dbReference>
<dbReference type="InterPro" id="IPR044135">
    <property type="entry name" value="Met-tRNA-FMT_C"/>
</dbReference>
<dbReference type="GO" id="GO:0005829">
    <property type="term" value="C:cytosol"/>
    <property type="evidence" value="ECO:0007669"/>
    <property type="project" value="TreeGrafter"/>
</dbReference>
<evidence type="ECO:0000256" key="3">
    <source>
        <dbReference type="ARBA" id="ARBA00022679"/>
    </source>
</evidence>
<dbReference type="EMBL" id="UINC01014966">
    <property type="protein sequence ID" value="SVA63407.1"/>
    <property type="molecule type" value="Genomic_DNA"/>
</dbReference>
<proteinExistence type="inferred from homology"/>
<dbReference type="InterPro" id="IPR011034">
    <property type="entry name" value="Formyl_transferase-like_C_sf"/>
</dbReference>
<dbReference type="CDD" id="cd08646">
    <property type="entry name" value="FMT_core_Met-tRNA-FMT_N"/>
    <property type="match status" value="1"/>
</dbReference>
<dbReference type="Pfam" id="PF02911">
    <property type="entry name" value="Formyl_trans_C"/>
    <property type="match status" value="1"/>
</dbReference>
<evidence type="ECO:0000256" key="2">
    <source>
        <dbReference type="ARBA" id="ARBA00012261"/>
    </source>
</evidence>
<dbReference type="SUPFAM" id="SSF50486">
    <property type="entry name" value="FMT C-terminal domain-like"/>
    <property type="match status" value="1"/>
</dbReference>
<protein>
    <recommendedName>
        <fullName evidence="2">methionyl-tRNA formyltransferase</fullName>
        <ecNumber evidence="2">2.1.2.9</ecNumber>
    </recommendedName>
</protein>
<dbReference type="PANTHER" id="PTHR11138:SF5">
    <property type="entry name" value="METHIONYL-TRNA FORMYLTRANSFERASE, MITOCHONDRIAL"/>
    <property type="match status" value="1"/>
</dbReference>
<evidence type="ECO:0000259" key="6">
    <source>
        <dbReference type="Pfam" id="PF02911"/>
    </source>
</evidence>
<dbReference type="Gene3D" id="3.40.50.12230">
    <property type="match status" value="1"/>
</dbReference>
<accession>A0A381XGX6</accession>
<organism evidence="7">
    <name type="scientific">marine metagenome</name>
    <dbReference type="NCBI Taxonomy" id="408172"/>
    <lineage>
        <taxon>unclassified sequences</taxon>
        <taxon>metagenomes</taxon>
        <taxon>ecological metagenomes</taxon>
    </lineage>
</organism>
<keyword evidence="3" id="KW-0808">Transferase</keyword>
<gene>
    <name evidence="7" type="ORF">METZ01_LOCUS116261</name>
</gene>
<dbReference type="SUPFAM" id="SSF53328">
    <property type="entry name" value="Formyltransferase"/>
    <property type="match status" value="1"/>
</dbReference>
<keyword evidence="4" id="KW-0648">Protein biosynthesis</keyword>
<feature type="domain" description="Formyl transferase C-terminal" evidence="6">
    <location>
        <begin position="198"/>
        <end position="290"/>
    </location>
</feature>
<dbReference type="EC" id="2.1.2.9" evidence="2"/>
<name>A0A381XGX6_9ZZZZ</name>
<dbReference type="CDD" id="cd08704">
    <property type="entry name" value="Met_tRNA_FMT_C"/>
    <property type="match status" value="1"/>
</dbReference>
<feature type="domain" description="Formyl transferase N-terminal" evidence="5">
    <location>
        <begin position="12"/>
        <end position="175"/>
    </location>
</feature>
<evidence type="ECO:0000256" key="1">
    <source>
        <dbReference type="ARBA" id="ARBA00010699"/>
    </source>
</evidence>
<dbReference type="NCBIfam" id="TIGR00460">
    <property type="entry name" value="fmt"/>
    <property type="match status" value="1"/>
</dbReference>
<dbReference type="InterPro" id="IPR005794">
    <property type="entry name" value="Fmt"/>
</dbReference>
<dbReference type="PANTHER" id="PTHR11138">
    <property type="entry name" value="METHIONYL-TRNA FORMYLTRANSFERASE"/>
    <property type="match status" value="1"/>
</dbReference>
<dbReference type="InterPro" id="IPR002376">
    <property type="entry name" value="Formyl_transf_N"/>
</dbReference>
<reference evidence="7" key="1">
    <citation type="submission" date="2018-05" db="EMBL/GenBank/DDBJ databases">
        <authorList>
            <person name="Lanie J.A."/>
            <person name="Ng W.-L."/>
            <person name="Kazmierczak K.M."/>
            <person name="Andrzejewski T.M."/>
            <person name="Davidsen T.M."/>
            <person name="Wayne K.J."/>
            <person name="Tettelin H."/>
            <person name="Glass J.I."/>
            <person name="Rusch D."/>
            <person name="Podicherti R."/>
            <person name="Tsui H.-C.T."/>
            <person name="Winkler M.E."/>
        </authorList>
    </citation>
    <scope>NUCLEOTIDE SEQUENCE</scope>
</reference>
<dbReference type="InterPro" id="IPR005793">
    <property type="entry name" value="Formyl_trans_C"/>
</dbReference>
<dbReference type="GO" id="GO:0004479">
    <property type="term" value="F:methionyl-tRNA formyltransferase activity"/>
    <property type="evidence" value="ECO:0007669"/>
    <property type="project" value="UniProtKB-EC"/>
</dbReference>
<dbReference type="HAMAP" id="MF_00182">
    <property type="entry name" value="Formyl_trans"/>
    <property type="match status" value="1"/>
</dbReference>
<evidence type="ECO:0000256" key="4">
    <source>
        <dbReference type="ARBA" id="ARBA00022917"/>
    </source>
</evidence>
<evidence type="ECO:0000313" key="7">
    <source>
        <dbReference type="EMBL" id="SVA63407.1"/>
    </source>
</evidence>
<evidence type="ECO:0000259" key="5">
    <source>
        <dbReference type="Pfam" id="PF00551"/>
    </source>
</evidence>
<comment type="similarity">
    <text evidence="1">Belongs to the Fmt family.</text>
</comment>
<dbReference type="InterPro" id="IPR036477">
    <property type="entry name" value="Formyl_transf_N_sf"/>
</dbReference>
<dbReference type="InterPro" id="IPR041711">
    <property type="entry name" value="Met-tRNA-FMT_N"/>
</dbReference>